<proteinExistence type="inferred from homology"/>
<evidence type="ECO:0000256" key="8">
    <source>
        <dbReference type="ARBA" id="ARBA00023136"/>
    </source>
</evidence>
<feature type="transmembrane region" description="Helical" evidence="9">
    <location>
        <begin position="222"/>
        <end position="246"/>
    </location>
</feature>
<dbReference type="GO" id="GO:1990060">
    <property type="term" value="C:maltose transport complex"/>
    <property type="evidence" value="ECO:0007669"/>
    <property type="project" value="TreeGrafter"/>
</dbReference>
<dbReference type="GO" id="GO:0042956">
    <property type="term" value="P:maltodextrin transmembrane transport"/>
    <property type="evidence" value="ECO:0007669"/>
    <property type="project" value="TreeGrafter"/>
</dbReference>
<dbReference type="InterPro" id="IPR000515">
    <property type="entry name" value="MetI-like"/>
</dbReference>
<feature type="domain" description="ABC transmembrane type-1" evidence="11">
    <location>
        <begin position="223"/>
        <end position="446"/>
    </location>
</feature>
<feature type="transmembrane region" description="Helical" evidence="9">
    <location>
        <begin position="312"/>
        <end position="337"/>
    </location>
</feature>
<dbReference type="GeneID" id="97990786"/>
<sequence>MGIFKKRVNEFPTDYTCMKAVREGGVETRLSMLLMGFGNIVHKQFLKGLLFLAAEAAYLVFMAVSGIGFVRMLGSLGTVPQQEIWDEASQVYLYTKGDQSVLILLYGVATLLLTALMICAWRGALRSAYKAECLAKEGKHINTFREDLKTLLHENLHRLLMTPPVTFIFLFTVLPLIFMICMAFTNYSKIGNHLMLFDWVGLENFRALFDSGSILGSTFWSVLAWTLVWAFFATFSNYIFGMILSLMINRKETKAKGFWRFCFVLSCAVPMFVSLLIMKTMLQPNGAVNVLLRNLGWIAQDASLPFFTDPTWARITVIVVNIWVGVPYTLLQLTGVLQNIPAELYEAAKVDGANAFQIFFKITLPYMLYVTTPYLIVTFTGNVNNFNVIYLLSGGDPVTNLSSTAGSTDLLVTWLYKLTIDKQYYNVGSVIGIMTFIILAVGALFTYRNSKSYKEEGGF</sequence>
<dbReference type="SUPFAM" id="SSF160964">
    <property type="entry name" value="MalF N-terminal region-like"/>
    <property type="match status" value="1"/>
</dbReference>
<dbReference type="AlphaFoldDB" id="A0A3E3IHG9"/>
<dbReference type="CDD" id="cd06261">
    <property type="entry name" value="TM_PBP2"/>
    <property type="match status" value="1"/>
</dbReference>
<feature type="transmembrane region" description="Helical" evidence="9">
    <location>
        <begin position="258"/>
        <end position="278"/>
    </location>
</feature>
<protein>
    <recommendedName>
        <fullName evidence="10">Maltose/maltodextrin transport system permease protein</fullName>
    </recommendedName>
</protein>
<evidence type="ECO:0000313" key="12">
    <source>
        <dbReference type="EMBL" id="RGE55527.1"/>
    </source>
</evidence>
<keyword evidence="8 9" id="KW-0472">Membrane</keyword>
<dbReference type="RefSeq" id="WP_025490052.1">
    <property type="nucleotide sequence ID" value="NZ_CALBAU010000243.1"/>
</dbReference>
<feature type="transmembrane region" description="Helical" evidence="9">
    <location>
        <begin position="165"/>
        <end position="187"/>
    </location>
</feature>
<keyword evidence="6 9" id="KW-0812">Transmembrane</keyword>
<dbReference type="Proteomes" id="UP000260812">
    <property type="component" value="Unassembled WGS sequence"/>
</dbReference>
<feature type="transmembrane region" description="Helical" evidence="9">
    <location>
        <begin position="49"/>
        <end position="70"/>
    </location>
</feature>
<gene>
    <name evidence="13" type="ORF">DWY69_24365</name>
    <name evidence="12" type="ORF">DXC51_29030</name>
</gene>
<keyword evidence="3 9" id="KW-0813">Transport</keyword>
<dbReference type="OrthoDB" id="9778687at2"/>
<evidence type="ECO:0000259" key="11">
    <source>
        <dbReference type="PROSITE" id="PS50928"/>
    </source>
</evidence>
<dbReference type="SUPFAM" id="SSF161098">
    <property type="entry name" value="MetI-like"/>
    <property type="match status" value="1"/>
</dbReference>
<evidence type="ECO:0000256" key="2">
    <source>
        <dbReference type="ARBA" id="ARBA00009047"/>
    </source>
</evidence>
<keyword evidence="14" id="KW-1185">Reference proteome</keyword>
<comment type="caution">
    <text evidence="13">The sequence shown here is derived from an EMBL/GenBank/DDBJ whole genome shotgun (WGS) entry which is preliminary data.</text>
</comment>
<feature type="transmembrane region" description="Helical" evidence="9">
    <location>
        <begin position="358"/>
        <end position="377"/>
    </location>
</feature>
<accession>A0A3E3IHG9</accession>
<evidence type="ECO:0000256" key="6">
    <source>
        <dbReference type="ARBA" id="ARBA00022692"/>
    </source>
</evidence>
<dbReference type="EMBL" id="QVLV01000045">
    <property type="protein sequence ID" value="RGE55527.1"/>
    <property type="molecule type" value="Genomic_DNA"/>
</dbReference>
<evidence type="ECO:0000256" key="3">
    <source>
        <dbReference type="ARBA" id="ARBA00022448"/>
    </source>
</evidence>
<keyword evidence="4 10" id="KW-1003">Cell membrane</keyword>
<evidence type="ECO:0000256" key="5">
    <source>
        <dbReference type="ARBA" id="ARBA00022597"/>
    </source>
</evidence>
<evidence type="ECO:0000313" key="15">
    <source>
        <dbReference type="Proteomes" id="UP000261166"/>
    </source>
</evidence>
<dbReference type="EMBL" id="QVLU01000029">
    <property type="protein sequence ID" value="RGE66497.1"/>
    <property type="molecule type" value="Genomic_DNA"/>
</dbReference>
<comment type="function">
    <text evidence="10">Part of the ABC transporter complex MalEFGK involved in maltose/maltodextrin import. Probably responsible for the translocation of the substrate across the membrane.</text>
</comment>
<evidence type="ECO:0000256" key="7">
    <source>
        <dbReference type="ARBA" id="ARBA00022989"/>
    </source>
</evidence>
<evidence type="ECO:0000256" key="10">
    <source>
        <dbReference type="RuleBase" id="RU367050"/>
    </source>
</evidence>
<keyword evidence="7 9" id="KW-1133">Transmembrane helix</keyword>
<dbReference type="Gene3D" id="1.10.3720.10">
    <property type="entry name" value="MetI-like"/>
    <property type="match status" value="1"/>
</dbReference>
<evidence type="ECO:0000256" key="1">
    <source>
        <dbReference type="ARBA" id="ARBA00004651"/>
    </source>
</evidence>
<feature type="transmembrane region" description="Helical" evidence="9">
    <location>
        <begin position="101"/>
        <end position="121"/>
    </location>
</feature>
<dbReference type="PROSITE" id="PS50928">
    <property type="entry name" value="ABC_TM1"/>
    <property type="match status" value="1"/>
</dbReference>
<feature type="transmembrane region" description="Helical" evidence="9">
    <location>
        <begin position="424"/>
        <end position="447"/>
    </location>
</feature>
<evidence type="ECO:0000313" key="13">
    <source>
        <dbReference type="EMBL" id="RGE66497.1"/>
    </source>
</evidence>
<organism evidence="13 15">
    <name type="scientific">Eisenbergiella massiliensis</name>
    <dbReference type="NCBI Taxonomy" id="1720294"/>
    <lineage>
        <taxon>Bacteria</taxon>
        <taxon>Bacillati</taxon>
        <taxon>Bacillota</taxon>
        <taxon>Clostridia</taxon>
        <taxon>Lachnospirales</taxon>
        <taxon>Lachnospiraceae</taxon>
        <taxon>Eisenbergiella</taxon>
    </lineage>
</organism>
<reference evidence="13 15" key="1">
    <citation type="submission" date="2018-08" db="EMBL/GenBank/DDBJ databases">
        <title>A genome reference for cultivated species of the human gut microbiota.</title>
        <authorList>
            <person name="Zou Y."/>
            <person name="Xue W."/>
            <person name="Luo G."/>
        </authorList>
    </citation>
    <scope>NUCLEOTIDE SEQUENCE [LARGE SCALE GENOMIC DNA]</scope>
    <source>
        <strain evidence="13 15">AF26-4BH</strain>
        <strain evidence="12">TF05-5AC</strain>
    </source>
</reference>
<dbReference type="Proteomes" id="UP000261166">
    <property type="component" value="Unassembled WGS sequence"/>
</dbReference>
<evidence type="ECO:0000256" key="4">
    <source>
        <dbReference type="ARBA" id="ARBA00022475"/>
    </source>
</evidence>
<dbReference type="GO" id="GO:0015423">
    <property type="term" value="F:ABC-type maltose transporter activity"/>
    <property type="evidence" value="ECO:0007669"/>
    <property type="project" value="TreeGrafter"/>
</dbReference>
<name>A0A3E3IHG9_9FIRM</name>
<dbReference type="PANTHER" id="PTHR47314">
    <property type="entry name" value="MALTOSE/MALTODEXTRIN TRANSPORT SYSTEM PERMEASE PROTEIN MALF"/>
    <property type="match status" value="1"/>
</dbReference>
<comment type="subcellular location">
    <subcellularLocation>
        <location evidence="1 9">Cell membrane</location>
        <topology evidence="1 9">Multi-pass membrane protein</topology>
    </subcellularLocation>
</comment>
<evidence type="ECO:0000313" key="14">
    <source>
        <dbReference type="Proteomes" id="UP000260812"/>
    </source>
</evidence>
<dbReference type="InterPro" id="IPR035906">
    <property type="entry name" value="MetI-like_sf"/>
</dbReference>
<dbReference type="PANTHER" id="PTHR47314:SF1">
    <property type="entry name" value="MALTOSE_MALTODEXTRIN TRANSPORT SYSTEM PERMEASE PROTEIN MALF"/>
    <property type="match status" value="1"/>
</dbReference>
<dbReference type="Pfam" id="PF00528">
    <property type="entry name" value="BPD_transp_1"/>
    <property type="match status" value="1"/>
</dbReference>
<keyword evidence="5 10" id="KW-0762">Sugar transport</keyword>
<comment type="similarity">
    <text evidence="2 10">Belongs to the binding-protein-dependent transport system permease family. MalFG subfamily.</text>
</comment>
<evidence type="ECO:0000256" key="9">
    <source>
        <dbReference type="RuleBase" id="RU363032"/>
    </source>
</evidence>